<protein>
    <submittedName>
        <fullName evidence="1">Uncharacterized protein</fullName>
    </submittedName>
</protein>
<feature type="non-terminal residue" evidence="1">
    <location>
        <position position="1"/>
    </location>
</feature>
<name>X1G8Y1_9ZZZZ</name>
<evidence type="ECO:0000313" key="1">
    <source>
        <dbReference type="EMBL" id="GAH41295.1"/>
    </source>
</evidence>
<reference evidence="1" key="1">
    <citation type="journal article" date="2014" name="Front. Microbiol.">
        <title>High frequency of phylogenetically diverse reductive dehalogenase-homologous genes in deep subseafloor sedimentary metagenomes.</title>
        <authorList>
            <person name="Kawai M."/>
            <person name="Futagami T."/>
            <person name="Toyoda A."/>
            <person name="Takaki Y."/>
            <person name="Nishi S."/>
            <person name="Hori S."/>
            <person name="Arai W."/>
            <person name="Tsubouchi T."/>
            <person name="Morono Y."/>
            <person name="Uchiyama I."/>
            <person name="Ito T."/>
            <person name="Fujiyama A."/>
            <person name="Inagaki F."/>
            <person name="Takami H."/>
        </authorList>
    </citation>
    <scope>NUCLEOTIDE SEQUENCE</scope>
    <source>
        <strain evidence="1">Expedition CK06-06</strain>
    </source>
</reference>
<gene>
    <name evidence="1" type="ORF">S03H2_16517</name>
</gene>
<comment type="caution">
    <text evidence="1">The sequence shown here is derived from an EMBL/GenBank/DDBJ whole genome shotgun (WGS) entry which is preliminary data.</text>
</comment>
<accession>X1G8Y1</accession>
<dbReference type="EMBL" id="BARU01008440">
    <property type="protein sequence ID" value="GAH41295.1"/>
    <property type="molecule type" value="Genomic_DNA"/>
</dbReference>
<proteinExistence type="predicted"/>
<sequence>TALERELSSRTLIARIAAIVTRAVSMTKVALIRFNLMLKNGADSTAGGELAILNCLDEWFIFNIRFL</sequence>
<organism evidence="1">
    <name type="scientific">marine sediment metagenome</name>
    <dbReference type="NCBI Taxonomy" id="412755"/>
    <lineage>
        <taxon>unclassified sequences</taxon>
        <taxon>metagenomes</taxon>
        <taxon>ecological metagenomes</taxon>
    </lineage>
</organism>
<dbReference type="AlphaFoldDB" id="X1G8Y1"/>